<dbReference type="RefSeq" id="WP_069582653.1">
    <property type="nucleotide sequence ID" value="NZ_LMVM01000001.1"/>
</dbReference>
<dbReference type="PANTHER" id="PTHR32266:SF12">
    <property type="entry name" value="NICOTIANAMINE SYNTHASE 3"/>
    <property type="match status" value="1"/>
</dbReference>
<gene>
    <name evidence="3" type="ORF">ASJ80_16100</name>
</gene>
<dbReference type="GO" id="GO:0030410">
    <property type="term" value="F:nicotianamine synthase activity"/>
    <property type="evidence" value="ECO:0007669"/>
    <property type="project" value="InterPro"/>
</dbReference>
<evidence type="ECO:0000256" key="1">
    <source>
        <dbReference type="ARBA" id="ARBA00022679"/>
    </source>
</evidence>
<dbReference type="Gene3D" id="3.40.50.150">
    <property type="entry name" value="Vaccinia Virus protein VP39"/>
    <property type="match status" value="1"/>
</dbReference>
<comment type="caution">
    <text evidence="3">The sequence shown here is derived from an EMBL/GenBank/DDBJ whole genome shotgun (WGS) entry which is preliminary data.</text>
</comment>
<dbReference type="GO" id="GO:0008168">
    <property type="term" value="F:methyltransferase activity"/>
    <property type="evidence" value="ECO:0007669"/>
    <property type="project" value="UniProtKB-KW"/>
</dbReference>
<dbReference type="PROSITE" id="PS51142">
    <property type="entry name" value="NAS"/>
    <property type="match status" value="1"/>
</dbReference>
<protein>
    <submittedName>
        <fullName evidence="3">Methyltransferase</fullName>
    </submittedName>
</protein>
<proteinExistence type="predicted"/>
<dbReference type="PANTHER" id="PTHR32266">
    <property type="entry name" value="NICOTIANAMINE SYNTHASE 3"/>
    <property type="match status" value="1"/>
</dbReference>
<dbReference type="EMBL" id="LMVM01000001">
    <property type="protein sequence ID" value="PAV06341.1"/>
    <property type="molecule type" value="Genomic_DNA"/>
</dbReference>
<reference evidence="3 4" key="1">
    <citation type="journal article" date="2017" name="BMC Genomics">
        <title>Genomic analysis of methanogenic archaea reveals a shift towards energy conservation.</title>
        <authorList>
            <person name="Gilmore S.P."/>
            <person name="Henske J.K."/>
            <person name="Sexton J.A."/>
            <person name="Solomon K.V."/>
            <person name="Seppala S."/>
            <person name="Yoo J.I."/>
            <person name="Huyett L.M."/>
            <person name="Pressman A."/>
            <person name="Cogan J.Z."/>
            <person name="Kivenson V."/>
            <person name="Peng X."/>
            <person name="Tan Y."/>
            <person name="Valentine D.L."/>
            <person name="O'Malley M.A."/>
        </authorList>
    </citation>
    <scope>NUCLEOTIDE SEQUENCE [LARGE SCALE GENOMIC DNA]</scope>
    <source>
        <strain evidence="3 4">M.o.H.</strain>
    </source>
</reference>
<dbReference type="Pfam" id="PF03059">
    <property type="entry name" value="NAS"/>
    <property type="match status" value="1"/>
</dbReference>
<evidence type="ECO:0000256" key="2">
    <source>
        <dbReference type="ARBA" id="ARBA00022691"/>
    </source>
</evidence>
<organism evidence="3 4">
    <name type="scientific">Methanobacterium bryantii</name>
    <dbReference type="NCBI Taxonomy" id="2161"/>
    <lineage>
        <taxon>Archaea</taxon>
        <taxon>Methanobacteriati</taxon>
        <taxon>Methanobacteriota</taxon>
        <taxon>Methanomada group</taxon>
        <taxon>Methanobacteria</taxon>
        <taxon>Methanobacteriales</taxon>
        <taxon>Methanobacteriaceae</taxon>
        <taxon>Methanobacterium</taxon>
    </lineage>
</organism>
<dbReference type="InterPro" id="IPR029063">
    <property type="entry name" value="SAM-dependent_MTases_sf"/>
</dbReference>
<dbReference type="InterPro" id="IPR004298">
    <property type="entry name" value="Nicotian_synth"/>
</dbReference>
<dbReference type="SUPFAM" id="SSF53335">
    <property type="entry name" value="S-adenosyl-L-methionine-dependent methyltransferases"/>
    <property type="match status" value="1"/>
</dbReference>
<keyword evidence="2" id="KW-0949">S-adenosyl-L-methionine</keyword>
<dbReference type="Proteomes" id="UP000217784">
    <property type="component" value="Unassembled WGS sequence"/>
</dbReference>
<keyword evidence="1 3" id="KW-0808">Transferase</keyword>
<evidence type="ECO:0000313" key="4">
    <source>
        <dbReference type="Proteomes" id="UP000217784"/>
    </source>
</evidence>
<dbReference type="AlphaFoldDB" id="A0A2A2HA28"/>
<keyword evidence="3" id="KW-0489">Methyltransferase</keyword>
<accession>A0A2A2HA28</accession>
<sequence>MSCYKYWGNIVNICKSLEKYDGCKIGEYPLEEVIPILDAVEIIAHDESIDFDSAKHILENERMNQALNTIRKFYVDVGTNLEIDKAKEILEAEDPWAKLSSFHFYRRYEKLVNNEENLAKFSKGDKLVFIGGGPLPLTIIMFNKFFGVKGTSIEVVPEIADLSRKVLEKLGLSSQINVVDGNETVLSHMDYDGVMVAAFAEPKMRVFEHVHESVEPETKILYRTYSGMRAILYTPIKHEDLDGFTELGRVFPTGKVNNTSVLIKKIT</sequence>
<name>A0A2A2HA28_METBR</name>
<evidence type="ECO:0000313" key="3">
    <source>
        <dbReference type="EMBL" id="PAV06341.1"/>
    </source>
</evidence>
<dbReference type="GO" id="GO:0032259">
    <property type="term" value="P:methylation"/>
    <property type="evidence" value="ECO:0007669"/>
    <property type="project" value="UniProtKB-KW"/>
</dbReference>
<keyword evidence="4" id="KW-1185">Reference proteome</keyword>
<dbReference type="GO" id="GO:0030418">
    <property type="term" value="P:nicotianamine biosynthetic process"/>
    <property type="evidence" value="ECO:0007669"/>
    <property type="project" value="InterPro"/>
</dbReference>
<dbReference type="OrthoDB" id="132670at2157"/>